<keyword evidence="4 12" id="KW-0548">Nucleotidyltransferase</keyword>
<feature type="coiled-coil region" evidence="13">
    <location>
        <begin position="213"/>
        <end position="240"/>
    </location>
</feature>
<comment type="subcellular location">
    <subcellularLocation>
        <location evidence="12">Nucleus</location>
    </subcellularLocation>
</comment>
<dbReference type="InterPro" id="IPR037160">
    <property type="entry name" value="DNA_Pol_thumb_sf"/>
</dbReference>
<dbReference type="GO" id="GO:0006303">
    <property type="term" value="P:double-strand break repair via nonhomologous end joining"/>
    <property type="evidence" value="ECO:0007669"/>
    <property type="project" value="TreeGrafter"/>
</dbReference>
<name>A0AAU9K7I0_9CILI</name>
<feature type="domain" description="BRCT" evidence="14">
    <location>
        <begin position="1"/>
        <end position="101"/>
    </location>
</feature>
<dbReference type="InterPro" id="IPR018944">
    <property type="entry name" value="DNA_pol_lambd_fingers_domain"/>
</dbReference>
<dbReference type="Gene3D" id="3.30.210.10">
    <property type="entry name" value="DNA polymerase, thumb domain"/>
    <property type="match status" value="1"/>
</dbReference>
<dbReference type="Gene3D" id="1.10.150.20">
    <property type="entry name" value="5' to 3' exonuclease, C-terminal subdomain"/>
    <property type="match status" value="1"/>
</dbReference>
<comment type="similarity">
    <text evidence="12">Belongs to the DNA polymerase type-X family.</text>
</comment>
<evidence type="ECO:0000256" key="6">
    <source>
        <dbReference type="ARBA" id="ARBA00022763"/>
    </source>
</evidence>
<dbReference type="Pfam" id="PF00533">
    <property type="entry name" value="BRCT"/>
    <property type="match status" value="1"/>
</dbReference>
<dbReference type="PRINTS" id="PR00870">
    <property type="entry name" value="DNAPOLXBETA"/>
</dbReference>
<dbReference type="InterPro" id="IPR022312">
    <property type="entry name" value="DNA_pol_X"/>
</dbReference>
<dbReference type="SMART" id="SM00483">
    <property type="entry name" value="POLXc"/>
    <property type="match status" value="1"/>
</dbReference>
<comment type="cofactor">
    <cofactor evidence="1">
        <name>Mn(2+)</name>
        <dbReference type="ChEBI" id="CHEBI:29035"/>
    </cofactor>
</comment>
<dbReference type="FunFam" id="1.10.150.110:FF:000005">
    <property type="entry name" value="DNA polymerase POL4"/>
    <property type="match status" value="1"/>
</dbReference>
<dbReference type="GO" id="GO:0003677">
    <property type="term" value="F:DNA binding"/>
    <property type="evidence" value="ECO:0007669"/>
    <property type="project" value="UniProtKB-UniRule"/>
</dbReference>
<dbReference type="SUPFAM" id="SSF81585">
    <property type="entry name" value="PsbU/PolX domain-like"/>
    <property type="match status" value="1"/>
</dbReference>
<dbReference type="Pfam" id="PF14716">
    <property type="entry name" value="HHH_8"/>
    <property type="match status" value="1"/>
</dbReference>
<dbReference type="GO" id="GO:0005634">
    <property type="term" value="C:nucleus"/>
    <property type="evidence" value="ECO:0007669"/>
    <property type="project" value="UniProtKB-SubCell"/>
</dbReference>
<dbReference type="InterPro" id="IPR001357">
    <property type="entry name" value="BRCT_dom"/>
</dbReference>
<evidence type="ECO:0000259" key="14">
    <source>
        <dbReference type="PROSITE" id="PS50172"/>
    </source>
</evidence>
<dbReference type="SMART" id="SM00292">
    <property type="entry name" value="BRCT"/>
    <property type="match status" value="1"/>
</dbReference>
<keyword evidence="13" id="KW-0175">Coiled coil</keyword>
<dbReference type="CDD" id="cd00141">
    <property type="entry name" value="NT_POLXc"/>
    <property type="match status" value="1"/>
</dbReference>
<evidence type="ECO:0000256" key="1">
    <source>
        <dbReference type="ARBA" id="ARBA00001936"/>
    </source>
</evidence>
<dbReference type="InterPro" id="IPR028207">
    <property type="entry name" value="DNA_pol_B_palm_palm"/>
</dbReference>
<dbReference type="Pfam" id="PF10391">
    <property type="entry name" value="DNA_pol_lambd_f"/>
    <property type="match status" value="1"/>
</dbReference>
<keyword evidence="9" id="KW-0456">Lyase</keyword>
<dbReference type="SUPFAM" id="SSF47802">
    <property type="entry name" value="DNA polymerase beta, N-terminal domain-like"/>
    <property type="match status" value="1"/>
</dbReference>
<comment type="function">
    <text evidence="12">DNA polymerase that functions in several pathways of DNA repair. Involved in base excision repair (BER) responsible for repair of lesions that give rise to abasic (AP) sites in DNA. Also contributes to DNA double-strand break repair by non-homologous end joining and homologous recombination. Has both template-dependent and template-independent (terminal transferase) DNA polymerase activities. Has also a 5'-deoxyribose-5-phosphate lyase (dRP lyase) activity.</text>
</comment>
<keyword evidence="12" id="KW-0539">Nucleus</keyword>
<accession>A0AAU9K7I0</accession>
<sequence length="548" mass="63430">MDTPIFQDKVICILCGFCGFTKVSKDIISNNIEKLGGTTVKKISQLPENLTHLIVPYFSTESKLLKTLKISQLPDCKIVTQDWAIQSIKLKTLLPEDTFLWKCYFQRQQEKMAEVDELKRKSQIDEEYHINKQLKLQSNIKIEENFEENENQIKIEENLEIKNEENDIKIKLDPDIKIEIKQEDESSRFISDKRRRANWKEDELSKFKFYTGKQSIDNKNDHIIQMLEELKNNYTILKDKGRIIGYQKAISAIRSFPEKITSIEQLKGVNQIGKQTLQKIKEILETGSLSRVEAMDEHERLGQLKLFLNIWGVGTEAAEKLVRKGYKTIEMIKANPPDFFNENQKIGLALYDELLEKIPREEVKEISEKITKVAESLANGRQLTAITCGSYRRGRPLCGDIDILMTFEDGGAHTGLLSILVEELKKIGLVTHTLVITDEEIKKKHENSTFEGIAKLENGLHRRIDIKIYPRKTYAWALLYFTGSAMFNRSMRLFAKTKGFRLSDEGIFPAIRYKTETFTCAPIADCYTEEEIFEFFGMAYKAPEERDM</sequence>
<keyword evidence="6 12" id="KW-0227">DNA damage</keyword>
<keyword evidence="7 12" id="KW-0239">DNA-directed DNA polymerase</keyword>
<keyword evidence="2" id="KW-0237">DNA synthesis</keyword>
<dbReference type="EC" id="2.7.7.7" evidence="12"/>
<keyword evidence="8 12" id="KW-0234">DNA repair</keyword>
<dbReference type="PANTHER" id="PTHR11276">
    <property type="entry name" value="DNA POLYMERASE TYPE-X FAMILY MEMBER"/>
    <property type="match status" value="1"/>
</dbReference>
<dbReference type="SUPFAM" id="SSF52113">
    <property type="entry name" value="BRCT domain"/>
    <property type="match status" value="1"/>
</dbReference>
<dbReference type="InterPro" id="IPR027421">
    <property type="entry name" value="DNA_pol_lamdba_lyase_dom_sf"/>
</dbReference>
<dbReference type="InterPro" id="IPR010996">
    <property type="entry name" value="HHH_MUS81"/>
</dbReference>
<dbReference type="Pfam" id="PF14791">
    <property type="entry name" value="DNA_pol_B_thumb"/>
    <property type="match status" value="1"/>
</dbReference>
<evidence type="ECO:0000256" key="13">
    <source>
        <dbReference type="SAM" id="Coils"/>
    </source>
</evidence>
<keyword evidence="16" id="KW-1185">Reference proteome</keyword>
<dbReference type="InterPro" id="IPR002008">
    <property type="entry name" value="DNA_pol_X_beta-like"/>
</dbReference>
<dbReference type="GO" id="GO:0016829">
    <property type="term" value="F:lyase activity"/>
    <property type="evidence" value="ECO:0007669"/>
    <property type="project" value="UniProtKB-KW"/>
</dbReference>
<dbReference type="InterPro" id="IPR029398">
    <property type="entry name" value="PolB_thumb"/>
</dbReference>
<dbReference type="PROSITE" id="PS50172">
    <property type="entry name" value="BRCT"/>
    <property type="match status" value="1"/>
</dbReference>
<feature type="active site" description="Nucleophile; Schiff-base intermediate with DNA; for 5'-dRP lyase activity" evidence="11">
    <location>
        <position position="279"/>
    </location>
</feature>
<reference evidence="15" key="1">
    <citation type="submission" date="2021-09" db="EMBL/GenBank/DDBJ databases">
        <authorList>
            <consortium name="AG Swart"/>
            <person name="Singh M."/>
            <person name="Singh A."/>
            <person name="Seah K."/>
            <person name="Emmerich C."/>
        </authorList>
    </citation>
    <scope>NUCLEOTIDE SEQUENCE</scope>
    <source>
        <strain evidence="15">ATCC30299</strain>
    </source>
</reference>
<evidence type="ECO:0000256" key="7">
    <source>
        <dbReference type="ARBA" id="ARBA00022932"/>
    </source>
</evidence>
<evidence type="ECO:0000256" key="9">
    <source>
        <dbReference type="ARBA" id="ARBA00023239"/>
    </source>
</evidence>
<evidence type="ECO:0000256" key="11">
    <source>
        <dbReference type="PIRSR" id="PIRSR622312-50"/>
    </source>
</evidence>
<dbReference type="Proteomes" id="UP001162131">
    <property type="component" value="Unassembled WGS sequence"/>
</dbReference>
<dbReference type="Gene3D" id="3.40.50.10190">
    <property type="entry name" value="BRCT domain"/>
    <property type="match status" value="1"/>
</dbReference>
<comment type="caution">
    <text evidence="15">The sequence shown here is derived from an EMBL/GenBank/DDBJ whole genome shotgun (WGS) entry which is preliminary data.</text>
</comment>
<dbReference type="SUPFAM" id="SSF81301">
    <property type="entry name" value="Nucleotidyltransferase"/>
    <property type="match status" value="1"/>
</dbReference>
<evidence type="ECO:0000256" key="8">
    <source>
        <dbReference type="ARBA" id="ARBA00023204"/>
    </source>
</evidence>
<dbReference type="Pfam" id="PF14792">
    <property type="entry name" value="DNA_pol_B_palm"/>
    <property type="match status" value="1"/>
</dbReference>
<dbReference type="InterPro" id="IPR043519">
    <property type="entry name" value="NT_sf"/>
</dbReference>
<dbReference type="InterPro" id="IPR002054">
    <property type="entry name" value="DNA-dir_DNA_pol_X"/>
</dbReference>
<evidence type="ECO:0000256" key="10">
    <source>
        <dbReference type="ARBA" id="ARBA00049244"/>
    </source>
</evidence>
<evidence type="ECO:0000313" key="15">
    <source>
        <dbReference type="EMBL" id="CAG9334431.1"/>
    </source>
</evidence>
<evidence type="ECO:0000256" key="4">
    <source>
        <dbReference type="ARBA" id="ARBA00022695"/>
    </source>
</evidence>
<dbReference type="EMBL" id="CAJZBQ010000058">
    <property type="protein sequence ID" value="CAG9334431.1"/>
    <property type="molecule type" value="Genomic_DNA"/>
</dbReference>
<dbReference type="AlphaFoldDB" id="A0AAU9K7I0"/>
<dbReference type="CDD" id="cd00027">
    <property type="entry name" value="BRCT"/>
    <property type="match status" value="1"/>
</dbReference>
<protein>
    <recommendedName>
        <fullName evidence="12">DNA polymerase</fullName>
        <ecNumber evidence="12">2.7.7.7</ecNumber>
    </recommendedName>
</protein>
<evidence type="ECO:0000256" key="5">
    <source>
        <dbReference type="ARBA" id="ARBA00022705"/>
    </source>
</evidence>
<comment type="catalytic activity">
    <reaction evidence="10 12">
        <text>DNA(n) + a 2'-deoxyribonucleoside 5'-triphosphate = DNA(n+1) + diphosphate</text>
        <dbReference type="Rhea" id="RHEA:22508"/>
        <dbReference type="Rhea" id="RHEA-COMP:17339"/>
        <dbReference type="Rhea" id="RHEA-COMP:17340"/>
        <dbReference type="ChEBI" id="CHEBI:33019"/>
        <dbReference type="ChEBI" id="CHEBI:61560"/>
        <dbReference type="ChEBI" id="CHEBI:173112"/>
        <dbReference type="EC" id="2.7.7.7"/>
    </reaction>
</comment>
<evidence type="ECO:0000256" key="12">
    <source>
        <dbReference type="RuleBase" id="RU366014"/>
    </source>
</evidence>
<evidence type="ECO:0000256" key="2">
    <source>
        <dbReference type="ARBA" id="ARBA00022634"/>
    </source>
</evidence>
<proteinExistence type="inferred from homology"/>
<dbReference type="Gene3D" id="1.10.150.110">
    <property type="entry name" value="DNA polymerase beta, N-terminal domain-like"/>
    <property type="match status" value="1"/>
</dbReference>
<dbReference type="PANTHER" id="PTHR11276:SF28">
    <property type="entry name" value="DNA POLYMERASE LAMBDA"/>
    <property type="match status" value="1"/>
</dbReference>
<evidence type="ECO:0000256" key="3">
    <source>
        <dbReference type="ARBA" id="ARBA00022679"/>
    </source>
</evidence>
<dbReference type="InterPro" id="IPR036420">
    <property type="entry name" value="BRCT_dom_sf"/>
</dbReference>
<dbReference type="PRINTS" id="PR00869">
    <property type="entry name" value="DNAPOLX"/>
</dbReference>
<keyword evidence="3 12" id="KW-0808">Transferase</keyword>
<organism evidence="15 16">
    <name type="scientific">Blepharisma stoltei</name>
    <dbReference type="NCBI Taxonomy" id="1481888"/>
    <lineage>
        <taxon>Eukaryota</taxon>
        <taxon>Sar</taxon>
        <taxon>Alveolata</taxon>
        <taxon>Ciliophora</taxon>
        <taxon>Postciliodesmatophora</taxon>
        <taxon>Heterotrichea</taxon>
        <taxon>Heterotrichida</taxon>
        <taxon>Blepharismidae</taxon>
        <taxon>Blepharisma</taxon>
    </lineage>
</organism>
<evidence type="ECO:0000313" key="16">
    <source>
        <dbReference type="Proteomes" id="UP001162131"/>
    </source>
</evidence>
<dbReference type="Gene3D" id="3.30.460.10">
    <property type="entry name" value="Beta Polymerase, domain 2"/>
    <property type="match status" value="1"/>
</dbReference>
<keyword evidence="5" id="KW-0235">DNA replication</keyword>
<dbReference type="GO" id="GO:0046872">
    <property type="term" value="F:metal ion binding"/>
    <property type="evidence" value="ECO:0007669"/>
    <property type="project" value="UniProtKB-UniRule"/>
</dbReference>
<gene>
    <name evidence="15" type="ORF">BSTOLATCC_MIC61048</name>
</gene>
<dbReference type="GO" id="GO:0003887">
    <property type="term" value="F:DNA-directed DNA polymerase activity"/>
    <property type="evidence" value="ECO:0007669"/>
    <property type="project" value="UniProtKB-UniRule"/>
</dbReference>